<evidence type="ECO:0000256" key="7">
    <source>
        <dbReference type="SAM" id="SignalP"/>
    </source>
</evidence>
<dbReference type="Gene3D" id="2.60.120.200">
    <property type="match status" value="1"/>
</dbReference>
<dbReference type="InterPro" id="IPR013320">
    <property type="entry name" value="ConA-like_dom_sf"/>
</dbReference>
<evidence type="ECO:0000256" key="5">
    <source>
        <dbReference type="ARBA" id="ARBA00023295"/>
    </source>
</evidence>
<evidence type="ECO:0000256" key="1">
    <source>
        <dbReference type="ARBA" id="ARBA00000124"/>
    </source>
</evidence>
<evidence type="ECO:0000256" key="4">
    <source>
        <dbReference type="ARBA" id="ARBA00022801"/>
    </source>
</evidence>
<evidence type="ECO:0000256" key="6">
    <source>
        <dbReference type="SAM" id="MobiDB-lite"/>
    </source>
</evidence>
<dbReference type="GO" id="GO:0009251">
    <property type="term" value="P:glucan catabolic process"/>
    <property type="evidence" value="ECO:0007669"/>
    <property type="project" value="TreeGrafter"/>
</dbReference>
<feature type="domain" description="GH16" evidence="8">
    <location>
        <begin position="25"/>
        <end position="287"/>
    </location>
</feature>
<dbReference type="PROSITE" id="PS51762">
    <property type="entry name" value="GH16_2"/>
    <property type="match status" value="1"/>
</dbReference>
<gene>
    <name evidence="9" type="ORF">BCR34DRAFT_38423</name>
</gene>
<evidence type="ECO:0000259" key="8">
    <source>
        <dbReference type="PROSITE" id="PS51762"/>
    </source>
</evidence>
<dbReference type="CDD" id="cd02181">
    <property type="entry name" value="GH16_fungal_Lam16A_glucanase"/>
    <property type="match status" value="1"/>
</dbReference>
<feature type="region of interest" description="Disordered" evidence="6">
    <location>
        <begin position="413"/>
        <end position="432"/>
    </location>
</feature>
<dbReference type="PANTHER" id="PTHR10963">
    <property type="entry name" value="GLYCOSYL HYDROLASE-RELATED"/>
    <property type="match status" value="1"/>
</dbReference>
<dbReference type="STRING" id="1231657.A0A1Y2A5Y5"/>
<evidence type="ECO:0000256" key="2">
    <source>
        <dbReference type="ARBA" id="ARBA00006865"/>
    </source>
</evidence>
<dbReference type="FunFam" id="2.60.120.200:FF:000114">
    <property type="entry name" value="Probable endo-1,3(4)-beta-glucanase NFIA_089530"/>
    <property type="match status" value="1"/>
</dbReference>
<dbReference type="InterPro" id="IPR000757">
    <property type="entry name" value="Beta-glucanase-like"/>
</dbReference>
<dbReference type="EMBL" id="MCFA01000012">
    <property type="protein sequence ID" value="ORY17445.1"/>
    <property type="molecule type" value="Genomic_DNA"/>
</dbReference>
<dbReference type="GO" id="GO:0052861">
    <property type="term" value="F:endo-1,3(4)-beta-glucanase activity"/>
    <property type="evidence" value="ECO:0007669"/>
    <property type="project" value="UniProtKB-EC"/>
</dbReference>
<organism evidence="9 10">
    <name type="scientific">Clohesyomyces aquaticus</name>
    <dbReference type="NCBI Taxonomy" id="1231657"/>
    <lineage>
        <taxon>Eukaryota</taxon>
        <taxon>Fungi</taxon>
        <taxon>Dikarya</taxon>
        <taxon>Ascomycota</taxon>
        <taxon>Pezizomycotina</taxon>
        <taxon>Dothideomycetes</taxon>
        <taxon>Pleosporomycetidae</taxon>
        <taxon>Pleosporales</taxon>
        <taxon>Lindgomycetaceae</taxon>
        <taxon>Clohesyomyces</taxon>
    </lineage>
</organism>
<dbReference type="EC" id="3.2.1.6" evidence="3"/>
<dbReference type="Proteomes" id="UP000193144">
    <property type="component" value="Unassembled WGS sequence"/>
</dbReference>
<dbReference type="InterPro" id="IPR050546">
    <property type="entry name" value="Glycosyl_Hydrlase_16"/>
</dbReference>
<evidence type="ECO:0000256" key="3">
    <source>
        <dbReference type="ARBA" id="ARBA00012599"/>
    </source>
</evidence>
<name>A0A1Y2A5Y5_9PLEO</name>
<feature type="region of interest" description="Disordered" evidence="6">
    <location>
        <begin position="450"/>
        <end position="481"/>
    </location>
</feature>
<comment type="catalytic activity">
    <reaction evidence="1">
        <text>Endohydrolysis of (1-&gt;3)- or (1-&gt;4)-linkages in beta-D-glucans when the glucose residue whose reducing group is involved in the linkage to be hydrolyzed is itself substituted at C-3.</text>
        <dbReference type="EC" id="3.2.1.6"/>
    </reaction>
</comment>
<keyword evidence="10" id="KW-1185">Reference proteome</keyword>
<accession>A0A1Y2A5Y5</accession>
<dbReference type="OrthoDB" id="192832at2759"/>
<dbReference type="Pfam" id="PF26113">
    <property type="entry name" value="GH16_XgeA"/>
    <property type="match status" value="1"/>
</dbReference>
<keyword evidence="4" id="KW-0378">Hydrolase</keyword>
<keyword evidence="5" id="KW-0326">Glycosidase</keyword>
<dbReference type="PANTHER" id="PTHR10963:SF24">
    <property type="entry name" value="GLYCOSIDASE C21B10.07-RELATED"/>
    <property type="match status" value="1"/>
</dbReference>
<feature type="signal peptide" evidence="7">
    <location>
        <begin position="1"/>
        <end position="23"/>
    </location>
</feature>
<comment type="similarity">
    <text evidence="2">Belongs to the glycosyl hydrolase 16 family.</text>
</comment>
<proteinExistence type="inferred from homology"/>
<evidence type="ECO:0000313" key="9">
    <source>
        <dbReference type="EMBL" id="ORY17445.1"/>
    </source>
</evidence>
<sequence length="942" mass="97867">MLSSSLFLRATAVLSALSSTALATNYQLGDKYEGKSFLDGFNFFTANDPTNGYVDYVDRTTAASKKMVSMIGTDNYIGVDYSTPLKLGVGPRGRASVRIETAKNYNHGLFVVDLKHMPGGICGTWPAFWSLGSGEWPKHGEIDIIEGVNRNTQNKQVLHTDTQCKVNGLGQSAPQGLYDCALDSSSGASGCDVNSNAANTFGTGFNNNKGGVYAMEWTSQAIKMWFFPRGQIPASILSDSPDTTTFGTPVASFQGGCDIDSRFIDHRFIFDNTFCGDWAGWAYSNDPQCKAYPSLNSQDQCKTFVAENPAAFKDAYWQISYFKTYTKKTVVSSSSSSVVSSTSSSSSLSSSSTSSMYSTSSSSSWSSSASSTSSSHSSSASSSAPSSASSSASSTAYSSSSSASSTAYSSSSSASSTASSSPSSSSSASSSYGSSASSTALSSGTSSIYGSTSSSTPYPTGSSTLSSYPTGTSSSSTSEYPYGHSSSSTLCTSSTSSSTSAYPYGHSSSSSTSCTSSKSSTGAYYPASSSADPYGSYSSVSASAYGYEKSSSTSCTKSASSSPYGYGSSAYYAASSTAEAYDPSTASAYGHKSSSTPCTKSSSSTAAYYPASSSAYGYEHSSASGYEHSSAYGYEHSSAYGYEHSAYGYEHSSAYGYEHSTSTSCTKSKSSSASASAYGHEEYPTYSHYTSETPATTPAGYPYPSSSLAHSYSTTTYTTHYVDVCSTGYTTISTTLTVTYPASTPTENAYPVTTPVESCPPGFTTTAKYCASGCGSYPTTVTVTIPITYYTNAYSHAHEHKPTGPIKPYYSDSPLHSIYNSSAAPYYPTGAGYPYPSASASVHITKVVTLSVYAVPGTSLPEAYTAAPYGGKGVNKTETHTETKYPVYSVPYGTGKPTGTGVTYGKPTASKTGEMSYFTGAASGLQVGGMLGGVAAIMAVFL</sequence>
<evidence type="ECO:0000313" key="10">
    <source>
        <dbReference type="Proteomes" id="UP000193144"/>
    </source>
</evidence>
<feature type="chain" id="PRO_5013163953" description="endo-1,3(4)-beta-glucanase" evidence="7">
    <location>
        <begin position="24"/>
        <end position="942"/>
    </location>
</feature>
<comment type="caution">
    <text evidence="9">The sequence shown here is derived from an EMBL/GenBank/DDBJ whole genome shotgun (WGS) entry which is preliminary data.</text>
</comment>
<keyword evidence="7" id="KW-0732">Signal</keyword>
<reference evidence="9 10" key="1">
    <citation type="submission" date="2016-07" db="EMBL/GenBank/DDBJ databases">
        <title>Pervasive Adenine N6-methylation of Active Genes in Fungi.</title>
        <authorList>
            <consortium name="DOE Joint Genome Institute"/>
            <person name="Mondo S.J."/>
            <person name="Dannebaum R.O."/>
            <person name="Kuo R.C."/>
            <person name="Labutti K."/>
            <person name="Haridas S."/>
            <person name="Kuo A."/>
            <person name="Salamov A."/>
            <person name="Ahrendt S.R."/>
            <person name="Lipzen A."/>
            <person name="Sullivan W."/>
            <person name="Andreopoulos W.B."/>
            <person name="Clum A."/>
            <person name="Lindquist E."/>
            <person name="Daum C."/>
            <person name="Ramamoorthy G.K."/>
            <person name="Gryganskyi A."/>
            <person name="Culley D."/>
            <person name="Magnuson J.K."/>
            <person name="James T.Y."/>
            <person name="O'Malley M.A."/>
            <person name="Stajich J.E."/>
            <person name="Spatafora J.W."/>
            <person name="Visel A."/>
            <person name="Grigoriev I.V."/>
        </authorList>
    </citation>
    <scope>NUCLEOTIDE SEQUENCE [LARGE SCALE GENOMIC DNA]</scope>
    <source>
        <strain evidence="9 10">CBS 115471</strain>
    </source>
</reference>
<dbReference type="SUPFAM" id="SSF49899">
    <property type="entry name" value="Concanavalin A-like lectins/glucanases"/>
    <property type="match status" value="1"/>
</dbReference>
<protein>
    <recommendedName>
        <fullName evidence="3">endo-1,3(4)-beta-glucanase</fullName>
        <ecNumber evidence="3">3.2.1.6</ecNumber>
    </recommendedName>
</protein>
<dbReference type="AlphaFoldDB" id="A0A1Y2A5Y5"/>